<dbReference type="NCBIfam" id="NF041065">
    <property type="entry name" value="DpdH"/>
    <property type="match status" value="1"/>
</dbReference>
<name>A0ABQ1JT72_9GAMM</name>
<gene>
    <name evidence="1" type="ORF">GCM10011607_38000</name>
</gene>
<dbReference type="Proteomes" id="UP000617555">
    <property type="component" value="Unassembled WGS sequence"/>
</dbReference>
<evidence type="ECO:0000313" key="2">
    <source>
        <dbReference type="Proteomes" id="UP000617555"/>
    </source>
</evidence>
<dbReference type="EMBL" id="BMII01000043">
    <property type="protein sequence ID" value="GGB73961.1"/>
    <property type="molecule type" value="Genomic_DNA"/>
</dbReference>
<evidence type="ECO:0008006" key="3">
    <source>
        <dbReference type="Google" id="ProtNLM"/>
    </source>
</evidence>
<keyword evidence="2" id="KW-1185">Reference proteome</keyword>
<comment type="caution">
    <text evidence="1">The sequence shown here is derived from an EMBL/GenBank/DDBJ whole genome shotgun (WGS) entry which is preliminary data.</text>
</comment>
<evidence type="ECO:0000313" key="1">
    <source>
        <dbReference type="EMBL" id="GGB73961.1"/>
    </source>
</evidence>
<accession>A0ABQ1JT72</accession>
<protein>
    <recommendedName>
        <fullName evidence="3">ATP-binding protein</fullName>
    </recommendedName>
</protein>
<dbReference type="SUPFAM" id="SSF52540">
    <property type="entry name" value="P-loop containing nucleoside triphosphate hydrolases"/>
    <property type="match status" value="1"/>
</dbReference>
<dbReference type="InterPro" id="IPR027417">
    <property type="entry name" value="P-loop_NTPase"/>
</dbReference>
<reference evidence="2" key="1">
    <citation type="journal article" date="2019" name="Int. J. Syst. Evol. Microbiol.">
        <title>The Global Catalogue of Microorganisms (GCM) 10K type strain sequencing project: providing services to taxonomists for standard genome sequencing and annotation.</title>
        <authorList>
            <consortium name="The Broad Institute Genomics Platform"/>
            <consortium name="The Broad Institute Genome Sequencing Center for Infectious Disease"/>
            <person name="Wu L."/>
            <person name="Ma J."/>
        </authorList>
    </citation>
    <scope>NUCLEOTIDE SEQUENCE [LARGE SCALE GENOMIC DNA]</scope>
    <source>
        <strain evidence="2">CGMCC 1.15339</strain>
    </source>
</reference>
<sequence>MSIQAYWPTEANVRDCILSEAERLSDKLLAAVHHPTKLISTDYGTQTPEVKTQQDLLDRLLNTHDIIPLLGESGSGKSHLIRWLHAVAKTHPKAIEENWHIIRVPKNASLSQVLNIMLKGLEGEVFGQARERIGQVSNSLSEETTRDLLFTHINEALKAQPEQLKNEGRSLQAVGKLTPEKKTKIRDQINFATHLDHFFADPHIKAKFSGPKSVINNRVSRLIESKSYADLLNEHFDLSENDFLFSSSEEVSVHLGSQAKNAYANLQLESDESKRKMAAVVTNQAIARASKLMFNRLFQFSTGNFQDLFKEIRKHLLAENKTLVVLVEDLAAISAIDDVLIESLLEQDQNDGEQVLCRMKSVIAATDGLESYQSHRSTIWTRGTYEWRIPSDNDIRQFPQLTFTGGDVLDFCARYINAARHGLEGIAKFADETKVSEGIPAWNQDLSDADSKILKEFGSSPSGISLFPYNRQAILKLAQKHVFSGGRHRFNPRVAIQHVLLAILRDHNKSFQKGEYPSAWFENLLSEFRHDETAQQILLNISNTEMAKRLVGFMSLYTDADTAKDNLAQISAGQALVFSLDTSMFEEDATVESTGTITVVEPSPIPVKSRKEIPVTLQKTESKPTPAQDLLKKRVEEWFAGTAQLDQGSSNQLRQGLYQMLEHHKSFAEYSVDKSNKWGAQENKSLLEFTLKEGSIINIGVPGSATNNSNKKVVNAFEASELSASLESLNLKRQMLAILRFTENNPTEKSKAGQAKGWGYPEGFDDYIHYQDFARKWVPSAMQTCLKVAKQSGVSPLELQIALAKNLGVDLSVKPKRLSNLILSSEHIRDKLADPINDRHKEVLDSWLQGWDSNRAKWLRTVSVGTNNAIHPIDFQNIYKQVNEVPISASELGPIIRELRTETQLFAQYLDGTETKAQLAELLESLDLIYKQIPDEMRPNYHVQLATVRRRLKELQKILTSETPKSVLGLEDSKDPLNLLHKISGQELKKWKEVLEDWQAIFPQVIRMIQKFNHENGSTKVEQYKQAINDRLTMLDASLAALGEQNES</sequence>
<proteinExistence type="predicted"/>
<organism evidence="1 2">
    <name type="scientific">Shewanella inventionis</name>
    <dbReference type="NCBI Taxonomy" id="1738770"/>
    <lineage>
        <taxon>Bacteria</taxon>
        <taxon>Pseudomonadati</taxon>
        <taxon>Pseudomonadota</taxon>
        <taxon>Gammaproteobacteria</taxon>
        <taxon>Alteromonadales</taxon>
        <taxon>Shewanellaceae</taxon>
        <taxon>Shewanella</taxon>
    </lineage>
</organism>
<dbReference type="RefSeq" id="WP_188740874.1">
    <property type="nucleotide sequence ID" value="NZ_BMII01000043.1"/>
</dbReference>